<dbReference type="SMART" id="SM00342">
    <property type="entry name" value="HTH_ARAC"/>
    <property type="match status" value="1"/>
</dbReference>
<sequence length="316" mass="34949">MMHKVWLLLLPGFLLVDVIDVCNVFKAANACLRRAGRTFARYNVRLASASGGVVLGSGGVPLSTHAMPPRLVGRPGTIFVSGEPQPSTTSPAGSRRLRAWLGANRRLLRRCAVQGAASLLPPVPPVHIVQRRYRVTRRSSTCGKTRAWCVIEPGQGKDLALSWLTDDQGAAFVDTLASRLSRRGRLQHGTRGRRRPTTEPPAPDVRIATLHRWIAAHLQENLSVARLAREVHMSTRSFARFYERATGLSPGRGVQQIRLDSACRLLETSARPLKTIAAQCGYGSQEVMRRTFVRDLRMTPREYRRRFATMKSAGAA</sequence>
<reference evidence="6" key="1">
    <citation type="submission" date="2023-07" db="EMBL/GenBank/DDBJ databases">
        <title>Sorghum-associated microbial communities from plants grown in Nebraska, USA.</title>
        <authorList>
            <person name="Schachtman D."/>
        </authorList>
    </citation>
    <scope>NUCLEOTIDE SEQUENCE</scope>
    <source>
        <strain evidence="6">DS3754</strain>
    </source>
</reference>
<dbReference type="Pfam" id="PF12833">
    <property type="entry name" value="HTH_18"/>
    <property type="match status" value="1"/>
</dbReference>
<gene>
    <name evidence="6" type="ORF">J2W31_004012</name>
</gene>
<evidence type="ECO:0000313" key="6">
    <source>
        <dbReference type="EMBL" id="MDP9894887.1"/>
    </source>
</evidence>
<dbReference type="InterPro" id="IPR018060">
    <property type="entry name" value="HTH_AraC"/>
</dbReference>
<keyword evidence="2" id="KW-0238">DNA-binding</keyword>
<comment type="caution">
    <text evidence="6">The sequence shown here is derived from an EMBL/GenBank/DDBJ whole genome shotgun (WGS) entry which is preliminary data.</text>
</comment>
<name>A0AAW8D176_9BURK</name>
<dbReference type="Gene3D" id="1.10.10.60">
    <property type="entry name" value="Homeodomain-like"/>
    <property type="match status" value="1"/>
</dbReference>
<dbReference type="EMBL" id="JAUSRD010000010">
    <property type="protein sequence ID" value="MDP9894887.1"/>
    <property type="molecule type" value="Genomic_DNA"/>
</dbReference>
<proteinExistence type="predicted"/>
<dbReference type="SUPFAM" id="SSF46689">
    <property type="entry name" value="Homeodomain-like"/>
    <property type="match status" value="2"/>
</dbReference>
<keyword evidence="3" id="KW-0804">Transcription</keyword>
<evidence type="ECO:0000256" key="4">
    <source>
        <dbReference type="SAM" id="MobiDB-lite"/>
    </source>
</evidence>
<dbReference type="InterPro" id="IPR050204">
    <property type="entry name" value="AraC_XylS_family_regulators"/>
</dbReference>
<organism evidence="6 7">
    <name type="scientific">Variovorax boronicumulans</name>
    <dbReference type="NCBI Taxonomy" id="436515"/>
    <lineage>
        <taxon>Bacteria</taxon>
        <taxon>Pseudomonadati</taxon>
        <taxon>Pseudomonadota</taxon>
        <taxon>Betaproteobacteria</taxon>
        <taxon>Burkholderiales</taxon>
        <taxon>Comamonadaceae</taxon>
        <taxon>Variovorax</taxon>
    </lineage>
</organism>
<evidence type="ECO:0000256" key="3">
    <source>
        <dbReference type="ARBA" id="ARBA00023163"/>
    </source>
</evidence>
<dbReference type="PROSITE" id="PS01124">
    <property type="entry name" value="HTH_ARAC_FAMILY_2"/>
    <property type="match status" value="1"/>
</dbReference>
<dbReference type="GO" id="GO:0003700">
    <property type="term" value="F:DNA-binding transcription factor activity"/>
    <property type="evidence" value="ECO:0007669"/>
    <property type="project" value="InterPro"/>
</dbReference>
<feature type="compositionally biased region" description="Basic residues" evidence="4">
    <location>
        <begin position="183"/>
        <end position="195"/>
    </location>
</feature>
<dbReference type="Gene3D" id="3.40.50.880">
    <property type="match status" value="1"/>
</dbReference>
<evidence type="ECO:0000313" key="7">
    <source>
        <dbReference type="Proteomes" id="UP001242045"/>
    </source>
</evidence>
<dbReference type="SUPFAM" id="SSF52317">
    <property type="entry name" value="Class I glutamine amidotransferase-like"/>
    <property type="match status" value="1"/>
</dbReference>
<evidence type="ECO:0000259" key="5">
    <source>
        <dbReference type="PROSITE" id="PS01124"/>
    </source>
</evidence>
<dbReference type="GO" id="GO:0043565">
    <property type="term" value="F:sequence-specific DNA binding"/>
    <property type="evidence" value="ECO:0007669"/>
    <property type="project" value="InterPro"/>
</dbReference>
<evidence type="ECO:0000256" key="2">
    <source>
        <dbReference type="ARBA" id="ARBA00023125"/>
    </source>
</evidence>
<feature type="domain" description="HTH araC/xylS-type" evidence="5">
    <location>
        <begin position="208"/>
        <end position="306"/>
    </location>
</feature>
<evidence type="ECO:0000256" key="1">
    <source>
        <dbReference type="ARBA" id="ARBA00023015"/>
    </source>
</evidence>
<protein>
    <submittedName>
        <fullName evidence="6">Transcriptional regulator GlxA family with amidase domain</fullName>
    </submittedName>
</protein>
<dbReference type="RefSeq" id="WP_307685827.1">
    <property type="nucleotide sequence ID" value="NZ_JAUSRD010000010.1"/>
</dbReference>
<keyword evidence="1" id="KW-0805">Transcription regulation</keyword>
<dbReference type="AlphaFoldDB" id="A0AAW8D176"/>
<dbReference type="Proteomes" id="UP001242045">
    <property type="component" value="Unassembled WGS sequence"/>
</dbReference>
<dbReference type="PANTHER" id="PTHR46796">
    <property type="entry name" value="HTH-TYPE TRANSCRIPTIONAL ACTIVATOR RHAS-RELATED"/>
    <property type="match status" value="1"/>
</dbReference>
<feature type="region of interest" description="Disordered" evidence="4">
    <location>
        <begin position="183"/>
        <end position="203"/>
    </location>
</feature>
<dbReference type="InterPro" id="IPR029062">
    <property type="entry name" value="Class_I_gatase-like"/>
</dbReference>
<accession>A0AAW8D176</accession>
<dbReference type="PANTHER" id="PTHR46796:SF6">
    <property type="entry name" value="ARAC SUBFAMILY"/>
    <property type="match status" value="1"/>
</dbReference>
<dbReference type="InterPro" id="IPR009057">
    <property type="entry name" value="Homeodomain-like_sf"/>
</dbReference>